<dbReference type="InParanoid" id="A0A1B7NI72"/>
<dbReference type="InterPro" id="IPR045340">
    <property type="entry name" value="DUF6533"/>
</dbReference>
<evidence type="ECO:0000256" key="1">
    <source>
        <dbReference type="SAM" id="Phobius"/>
    </source>
</evidence>
<organism evidence="3 4">
    <name type="scientific">Rhizopogon vinicolor AM-OR11-026</name>
    <dbReference type="NCBI Taxonomy" id="1314800"/>
    <lineage>
        <taxon>Eukaryota</taxon>
        <taxon>Fungi</taxon>
        <taxon>Dikarya</taxon>
        <taxon>Basidiomycota</taxon>
        <taxon>Agaricomycotina</taxon>
        <taxon>Agaricomycetes</taxon>
        <taxon>Agaricomycetidae</taxon>
        <taxon>Boletales</taxon>
        <taxon>Suillineae</taxon>
        <taxon>Rhizopogonaceae</taxon>
        <taxon>Rhizopogon</taxon>
    </lineage>
</organism>
<feature type="transmembrane region" description="Helical" evidence="1">
    <location>
        <begin position="212"/>
        <end position="234"/>
    </location>
</feature>
<proteinExistence type="predicted"/>
<feature type="transmembrane region" description="Helical" evidence="1">
    <location>
        <begin position="61"/>
        <end position="82"/>
    </location>
</feature>
<accession>A0A1B7NI72</accession>
<name>A0A1B7NI72_9AGAM</name>
<dbReference type="OrthoDB" id="3350812at2759"/>
<evidence type="ECO:0000313" key="4">
    <source>
        <dbReference type="Proteomes" id="UP000092154"/>
    </source>
</evidence>
<reference evidence="3 4" key="1">
    <citation type="submission" date="2016-06" db="EMBL/GenBank/DDBJ databases">
        <title>Comparative genomics of the ectomycorrhizal sister species Rhizopogon vinicolor and Rhizopogon vesiculosus (Basidiomycota: Boletales) reveals a divergence of the mating type B locus.</title>
        <authorList>
            <consortium name="DOE Joint Genome Institute"/>
            <person name="Mujic A.B."/>
            <person name="Kuo A."/>
            <person name="Tritt A."/>
            <person name="Lipzen A."/>
            <person name="Chen C."/>
            <person name="Johnson J."/>
            <person name="Sharma A."/>
            <person name="Barry K."/>
            <person name="Grigoriev I.V."/>
            <person name="Spatafora J.W."/>
        </authorList>
    </citation>
    <scope>NUCLEOTIDE SEQUENCE [LARGE SCALE GENOMIC DNA]</scope>
    <source>
        <strain evidence="3 4">AM-OR11-026</strain>
    </source>
</reference>
<gene>
    <name evidence="3" type="ORF">K503DRAFT_728826</name>
</gene>
<dbReference type="STRING" id="1314800.A0A1B7NI72"/>
<keyword evidence="1" id="KW-0812">Transmembrane</keyword>
<dbReference type="Proteomes" id="UP000092154">
    <property type="component" value="Unassembled WGS sequence"/>
</dbReference>
<evidence type="ECO:0000259" key="2">
    <source>
        <dbReference type="Pfam" id="PF20151"/>
    </source>
</evidence>
<dbReference type="AlphaFoldDB" id="A0A1B7NI72"/>
<keyword evidence="1" id="KW-1133">Transmembrane helix</keyword>
<feature type="transmembrane region" description="Helical" evidence="1">
    <location>
        <begin position="94"/>
        <end position="115"/>
    </location>
</feature>
<protein>
    <recommendedName>
        <fullName evidence="2">DUF6533 domain-containing protein</fullName>
    </recommendedName>
</protein>
<sequence>MISRLSSIFLVRYSLYQHSPFTGINRHVKVIGPTILAYDWLLTIDSELTHVWSRSWGIVDILYFISRYTPFVDTPIMLIYHFYLVDPSNEACHIALTAQVMLYAIGGTISGQIFMIRTWAVWERSKVVGLVLFTEGVISAVVELYTNAAYANSLTFFQGYNLGGCFVLTSNPIVLVACYLLLVNQFTYLILMVLKTYPTARSERTISRLSNVILQDGVLFYIMLFALVVVNMVFLFQPGIMSTVLTVPSRVCQSIFATRIILHIRDVDKLRTRDAFTSTAVRSLMFNDVLGQIEVEMEDQPVRMVSAQNQA</sequence>
<dbReference type="EMBL" id="KV448123">
    <property type="protein sequence ID" value="OAX44605.1"/>
    <property type="molecule type" value="Genomic_DNA"/>
</dbReference>
<feature type="transmembrane region" description="Helical" evidence="1">
    <location>
        <begin position="166"/>
        <end position="191"/>
    </location>
</feature>
<evidence type="ECO:0000313" key="3">
    <source>
        <dbReference type="EMBL" id="OAX44605.1"/>
    </source>
</evidence>
<dbReference type="Pfam" id="PF20151">
    <property type="entry name" value="DUF6533"/>
    <property type="match status" value="1"/>
</dbReference>
<keyword evidence="4" id="KW-1185">Reference proteome</keyword>
<feature type="domain" description="DUF6533" evidence="2">
    <location>
        <begin position="34"/>
        <end position="72"/>
    </location>
</feature>
<keyword evidence="1" id="KW-0472">Membrane</keyword>
<feature type="transmembrane region" description="Helical" evidence="1">
    <location>
        <begin position="127"/>
        <end position="146"/>
    </location>
</feature>